<feature type="domain" description="HEPN" evidence="9">
    <location>
        <begin position="583"/>
        <end position="654"/>
    </location>
</feature>
<protein>
    <submittedName>
        <fullName evidence="10">Nitrite reductase</fullName>
    </submittedName>
</protein>
<feature type="domain" description="Nitrite/sulphite reductase 4Fe-4S" evidence="7">
    <location>
        <begin position="394"/>
        <end position="517"/>
    </location>
</feature>
<gene>
    <name evidence="10" type="ORF">CSW08_02665</name>
</gene>
<proteinExistence type="predicted"/>
<keyword evidence="11" id="KW-1185">Reference proteome</keyword>
<keyword evidence="3" id="KW-0479">Metal-binding</keyword>
<dbReference type="RefSeq" id="WP_106658367.1">
    <property type="nucleotide sequence ID" value="NZ_PJEO01000013.1"/>
</dbReference>
<sequence length="698" mass="78253">MQTFRTEIENPVVEKDIIDLANKIELFHKGKIDEEKFRSLRLARGVYGQRQEGVQMIRIKLPYGKVKSNQLRRVSDVSDEYSRGRLHITTRQDIQIHYVDLNRTPELWAELEKDDVTLREACGNTVRNITASELAGIDINEPFDVSPYADAMFRFFLRNPICQEMGRKFKVSFSSSDDDTGLSYMHDLGFIAKIENGVRGFKVMIGGGLGSQPREADVLYDFIPTDKIIPTMEGVVRVFDRYGERKSRAKARMKFLIKDVGLDAFIELVEAEQNAIELKTVAIDADVYPVSKPVSVEAPQVAIKDQKAFELWKSTNLIPQKQDGYVAIGIKVLLGDFYTDKARLLADLVEKYAAGEIRLSLRQNIVIPFVKEDLVPFFYTELEKLGLVEVGYNKAVDITACPGTDTCNLGIASSTGIADELERVLKAEYPQYLTKDDLVIKISGCMNACGQHNMANIGFQGMSVRTPDKLVAPALQVLLGGENLKNGKGAFADKVVKVPSKRGPEALRRILNDFEANANGKTFYEYYQVTGERYFYDLLNDLQDVTNLTQDDFIDWGTNEEYVKEIGVGECAGVVIDLIATLFFESEEKIENATVSFDNKVYSSAIYHAYSSMVNSAKALLIAENKSTNTHAGIISQFDELFVESGKINLGVSFSELIYQINKNAPTEAFASKYIESANLFLDKVRTYRSPKPLKGAK</sequence>
<dbReference type="Gene3D" id="1.20.120.330">
    <property type="entry name" value="Nucleotidyltransferases domain 2"/>
    <property type="match status" value="1"/>
</dbReference>
<dbReference type="SUPFAM" id="SSF56014">
    <property type="entry name" value="Nitrite and sulphite reductase 4Fe-4S domain-like"/>
    <property type="match status" value="2"/>
</dbReference>
<evidence type="ECO:0000313" key="11">
    <source>
        <dbReference type="Proteomes" id="UP000233435"/>
    </source>
</evidence>
<dbReference type="InterPro" id="IPR007842">
    <property type="entry name" value="HEPN_dom"/>
</dbReference>
<evidence type="ECO:0000259" key="7">
    <source>
        <dbReference type="Pfam" id="PF01077"/>
    </source>
</evidence>
<dbReference type="Proteomes" id="UP000233435">
    <property type="component" value="Unassembled WGS sequence"/>
</dbReference>
<reference evidence="10 11" key="1">
    <citation type="submission" date="2017-12" db="EMBL/GenBank/DDBJ databases">
        <title>Confluentibacter flavum sp. nov., isolated from the saline lake.</title>
        <authorList>
            <person name="Yu L."/>
        </authorList>
    </citation>
    <scope>NUCLEOTIDE SEQUENCE [LARGE SCALE GENOMIC DNA]</scope>
    <source>
        <strain evidence="10 11">3B</strain>
    </source>
</reference>
<organism evidence="10 11">
    <name type="scientific">Confluentibacter flavum</name>
    <dbReference type="NCBI Taxonomy" id="1909700"/>
    <lineage>
        <taxon>Bacteria</taxon>
        <taxon>Pseudomonadati</taxon>
        <taxon>Bacteroidota</taxon>
        <taxon>Flavobacteriia</taxon>
        <taxon>Flavobacteriales</taxon>
        <taxon>Flavobacteriaceae</taxon>
        <taxon>Confluentibacter</taxon>
    </lineage>
</organism>
<dbReference type="GO" id="GO:0051539">
    <property type="term" value="F:4 iron, 4 sulfur cluster binding"/>
    <property type="evidence" value="ECO:0007669"/>
    <property type="project" value="UniProtKB-KW"/>
</dbReference>
<name>A0A2N3HNG3_9FLAO</name>
<evidence type="ECO:0000256" key="2">
    <source>
        <dbReference type="ARBA" id="ARBA00022617"/>
    </source>
</evidence>
<dbReference type="GO" id="GO:0020037">
    <property type="term" value="F:heme binding"/>
    <property type="evidence" value="ECO:0007669"/>
    <property type="project" value="InterPro"/>
</dbReference>
<dbReference type="EMBL" id="PJEO01000013">
    <property type="protein sequence ID" value="PKQ46452.1"/>
    <property type="molecule type" value="Genomic_DNA"/>
</dbReference>
<dbReference type="GO" id="GO:0046872">
    <property type="term" value="F:metal ion binding"/>
    <property type="evidence" value="ECO:0007669"/>
    <property type="project" value="UniProtKB-KW"/>
</dbReference>
<feature type="domain" description="Nitrite/Sulfite reductase ferredoxin-like" evidence="8">
    <location>
        <begin position="47"/>
        <end position="113"/>
    </location>
</feature>
<dbReference type="InterPro" id="IPR006067">
    <property type="entry name" value="NO2/SO3_Rdtase_4Fe4S_dom"/>
</dbReference>
<dbReference type="InterPro" id="IPR005117">
    <property type="entry name" value="NiRdtase/SiRdtase_haem-b_fer"/>
</dbReference>
<evidence type="ECO:0000256" key="5">
    <source>
        <dbReference type="ARBA" id="ARBA00023004"/>
    </source>
</evidence>
<dbReference type="PANTHER" id="PTHR32439">
    <property type="entry name" value="FERREDOXIN--NITRITE REDUCTASE, CHLOROPLASTIC"/>
    <property type="match status" value="1"/>
</dbReference>
<dbReference type="InterPro" id="IPR036136">
    <property type="entry name" value="Nit/Sulf_reduc_fer-like_dom_sf"/>
</dbReference>
<feature type="domain" description="Nitrite/sulphite reductase 4Fe-4S" evidence="7">
    <location>
        <begin position="122"/>
        <end position="272"/>
    </location>
</feature>
<dbReference type="OrthoDB" id="9803707at2"/>
<dbReference type="PANTHER" id="PTHR32439:SF9">
    <property type="entry name" value="BLR3264 PROTEIN"/>
    <property type="match status" value="1"/>
</dbReference>
<keyword evidence="1" id="KW-0004">4Fe-4S</keyword>
<keyword evidence="5" id="KW-0408">Iron</keyword>
<dbReference type="Gene3D" id="3.30.413.10">
    <property type="entry name" value="Sulfite Reductase Hemoprotein, domain 1"/>
    <property type="match status" value="2"/>
</dbReference>
<evidence type="ECO:0000259" key="8">
    <source>
        <dbReference type="Pfam" id="PF03460"/>
    </source>
</evidence>
<evidence type="ECO:0000256" key="3">
    <source>
        <dbReference type="ARBA" id="ARBA00022723"/>
    </source>
</evidence>
<evidence type="ECO:0000256" key="6">
    <source>
        <dbReference type="ARBA" id="ARBA00023014"/>
    </source>
</evidence>
<dbReference type="Pfam" id="PF03460">
    <property type="entry name" value="NIR_SIR_ferr"/>
    <property type="match status" value="2"/>
</dbReference>
<dbReference type="Gene3D" id="3.90.480.10">
    <property type="entry name" value="Sulfite Reductase Hemoprotein,Domain 2"/>
    <property type="match status" value="1"/>
</dbReference>
<comment type="caution">
    <text evidence="10">The sequence shown here is derived from an EMBL/GenBank/DDBJ whole genome shotgun (WGS) entry which is preliminary data.</text>
</comment>
<evidence type="ECO:0000256" key="1">
    <source>
        <dbReference type="ARBA" id="ARBA00022485"/>
    </source>
</evidence>
<dbReference type="AlphaFoldDB" id="A0A2N3HNG3"/>
<evidence type="ECO:0000259" key="9">
    <source>
        <dbReference type="Pfam" id="PF05168"/>
    </source>
</evidence>
<feature type="domain" description="Nitrite/Sulfite reductase ferredoxin-like" evidence="8">
    <location>
        <begin position="318"/>
        <end position="384"/>
    </location>
</feature>
<dbReference type="GO" id="GO:0016491">
    <property type="term" value="F:oxidoreductase activity"/>
    <property type="evidence" value="ECO:0007669"/>
    <property type="project" value="UniProtKB-KW"/>
</dbReference>
<keyword evidence="6" id="KW-0411">Iron-sulfur</keyword>
<keyword evidence="4" id="KW-0560">Oxidoreductase</keyword>
<evidence type="ECO:0000256" key="4">
    <source>
        <dbReference type="ARBA" id="ARBA00023002"/>
    </source>
</evidence>
<dbReference type="InterPro" id="IPR006066">
    <property type="entry name" value="NO2/SO3_Rdtase_FeS/sirohaem_BS"/>
</dbReference>
<dbReference type="Pfam" id="PF05168">
    <property type="entry name" value="HEPN"/>
    <property type="match status" value="1"/>
</dbReference>
<dbReference type="InterPro" id="IPR051329">
    <property type="entry name" value="NIR_SIR_4Fe-4S"/>
</dbReference>
<dbReference type="SUPFAM" id="SSF55124">
    <property type="entry name" value="Nitrite/Sulfite reductase N-terminal domain-like"/>
    <property type="match status" value="2"/>
</dbReference>
<evidence type="ECO:0000313" key="10">
    <source>
        <dbReference type="EMBL" id="PKQ46452.1"/>
    </source>
</evidence>
<dbReference type="InterPro" id="IPR045854">
    <property type="entry name" value="NO2/SO3_Rdtase_4Fe4S_sf"/>
</dbReference>
<accession>A0A2N3HNG3</accession>
<keyword evidence="2" id="KW-0349">Heme</keyword>
<dbReference type="Pfam" id="PF01077">
    <property type="entry name" value="NIR_SIR"/>
    <property type="match status" value="2"/>
</dbReference>
<dbReference type="PRINTS" id="PR00397">
    <property type="entry name" value="SIROHAEM"/>
</dbReference>